<evidence type="ECO:0000256" key="1">
    <source>
        <dbReference type="SAM" id="Phobius"/>
    </source>
</evidence>
<comment type="caution">
    <text evidence="2">The sequence shown here is derived from an EMBL/GenBank/DDBJ whole genome shotgun (WGS) entry which is preliminary data.</text>
</comment>
<keyword evidence="1" id="KW-0472">Membrane</keyword>
<sequence length="226" mass="25266">MACVLLAIGIVLAFVGYYVKEGVEFFQGCCGGLVLWSMGISVMVLWYDMCRGATFFPDCDPLFLMIVVLVLSILSGVLTWKMHWERVEAFLSGFTTGAFAGGVYYIIMYRDELLGGFLDADSAKPYMLSLMIVMVLVGLVVAALTQVLFRQLLMMGTAIVGACLIVCSFLIFIPHWWSTYDWVAWGVLSVAGYLVQLLITPPEYEMMSKEEMQEYKKNKNKDGGKL</sequence>
<dbReference type="EMBL" id="CAUYUJ010001960">
    <property type="protein sequence ID" value="CAK0798519.1"/>
    <property type="molecule type" value="Genomic_DNA"/>
</dbReference>
<feature type="transmembrane region" description="Helical" evidence="1">
    <location>
        <begin position="62"/>
        <end position="80"/>
    </location>
</feature>
<evidence type="ECO:0000313" key="3">
    <source>
        <dbReference type="Proteomes" id="UP001189429"/>
    </source>
</evidence>
<evidence type="ECO:0000313" key="2">
    <source>
        <dbReference type="EMBL" id="CAK0798519.1"/>
    </source>
</evidence>
<keyword evidence="1" id="KW-1133">Transmembrane helix</keyword>
<evidence type="ECO:0008006" key="4">
    <source>
        <dbReference type="Google" id="ProtNLM"/>
    </source>
</evidence>
<feature type="transmembrane region" description="Helical" evidence="1">
    <location>
        <begin position="127"/>
        <end position="145"/>
    </location>
</feature>
<name>A0ABN9PYX5_9DINO</name>
<dbReference type="Proteomes" id="UP001189429">
    <property type="component" value="Unassembled WGS sequence"/>
</dbReference>
<proteinExistence type="predicted"/>
<accession>A0ABN9PYX5</accession>
<feature type="transmembrane region" description="Helical" evidence="1">
    <location>
        <begin position="152"/>
        <end position="176"/>
    </location>
</feature>
<feature type="transmembrane region" description="Helical" evidence="1">
    <location>
        <begin position="182"/>
        <end position="199"/>
    </location>
</feature>
<keyword evidence="1" id="KW-0812">Transmembrane</keyword>
<organism evidence="2 3">
    <name type="scientific">Prorocentrum cordatum</name>
    <dbReference type="NCBI Taxonomy" id="2364126"/>
    <lineage>
        <taxon>Eukaryota</taxon>
        <taxon>Sar</taxon>
        <taxon>Alveolata</taxon>
        <taxon>Dinophyceae</taxon>
        <taxon>Prorocentrales</taxon>
        <taxon>Prorocentraceae</taxon>
        <taxon>Prorocentrum</taxon>
    </lineage>
</organism>
<protein>
    <recommendedName>
        <fullName evidence="4">DUF4203 domain-containing protein</fullName>
    </recommendedName>
</protein>
<keyword evidence="3" id="KW-1185">Reference proteome</keyword>
<gene>
    <name evidence="2" type="ORF">PCOR1329_LOCUS7241</name>
</gene>
<feature type="transmembrane region" description="Helical" evidence="1">
    <location>
        <begin position="87"/>
        <end position="107"/>
    </location>
</feature>
<reference evidence="2" key="1">
    <citation type="submission" date="2023-10" db="EMBL/GenBank/DDBJ databases">
        <authorList>
            <person name="Chen Y."/>
            <person name="Shah S."/>
            <person name="Dougan E. K."/>
            <person name="Thang M."/>
            <person name="Chan C."/>
        </authorList>
    </citation>
    <scope>NUCLEOTIDE SEQUENCE [LARGE SCALE GENOMIC DNA]</scope>
</reference>
<feature type="transmembrane region" description="Helical" evidence="1">
    <location>
        <begin position="25"/>
        <end position="47"/>
    </location>
</feature>